<evidence type="ECO:0000313" key="4">
    <source>
        <dbReference type="Proteomes" id="UP000694414"/>
    </source>
</evidence>
<feature type="region of interest" description="Disordered" evidence="2">
    <location>
        <begin position="1"/>
        <end position="105"/>
    </location>
</feature>
<dbReference type="InterPro" id="IPR026754">
    <property type="entry name" value="PPDPF"/>
</dbReference>
<evidence type="ECO:0000256" key="1">
    <source>
        <dbReference type="ARBA" id="ARBA00006609"/>
    </source>
</evidence>
<comment type="similarity">
    <text evidence="1">Belongs to the PPDPF family.</text>
</comment>
<dbReference type="Pfam" id="PF15060">
    <property type="entry name" value="PPDFL"/>
    <property type="match status" value="1"/>
</dbReference>
<reference evidence="3" key="2">
    <citation type="submission" date="2025-09" db="UniProtKB">
        <authorList>
            <consortium name="Ensembl"/>
        </authorList>
    </citation>
    <scope>IDENTIFICATION</scope>
</reference>
<name>A0A8C8ZZK7_PROSS</name>
<dbReference type="Ensembl" id="ENSPSMT00000026371.1">
    <property type="protein sequence ID" value="ENSPSMP00000022716.1"/>
    <property type="gene ID" value="ENSPSMG00000016062.1"/>
</dbReference>
<feature type="compositionally biased region" description="Polar residues" evidence="2">
    <location>
        <begin position="60"/>
        <end position="72"/>
    </location>
</feature>
<sequence>MARVTGGSLVAVHDCHRRPLGSASSSSSSGRERRVPWGSHPYPRVWPRLTQVTGGRASFSGKSTLPSMTTVVESPEHSEAPQASRSMTTCGVAREGARKQPGSTAQPACARVRPCFY</sequence>
<organism evidence="3 4">
    <name type="scientific">Prolemur simus</name>
    <name type="common">Greater bamboo lemur</name>
    <name type="synonym">Hapalemur simus</name>
    <dbReference type="NCBI Taxonomy" id="1328070"/>
    <lineage>
        <taxon>Eukaryota</taxon>
        <taxon>Metazoa</taxon>
        <taxon>Chordata</taxon>
        <taxon>Craniata</taxon>
        <taxon>Vertebrata</taxon>
        <taxon>Euteleostomi</taxon>
        <taxon>Mammalia</taxon>
        <taxon>Eutheria</taxon>
        <taxon>Euarchontoglires</taxon>
        <taxon>Primates</taxon>
        <taxon>Strepsirrhini</taxon>
        <taxon>Lemuriformes</taxon>
        <taxon>Lemuridae</taxon>
        <taxon>Prolemur</taxon>
    </lineage>
</organism>
<dbReference type="AlphaFoldDB" id="A0A8C8ZZK7"/>
<dbReference type="GO" id="GO:0030154">
    <property type="term" value="P:cell differentiation"/>
    <property type="evidence" value="ECO:0007669"/>
    <property type="project" value="InterPro"/>
</dbReference>
<reference evidence="3" key="1">
    <citation type="submission" date="2025-08" db="UniProtKB">
        <authorList>
            <consortium name="Ensembl"/>
        </authorList>
    </citation>
    <scope>IDENTIFICATION</scope>
</reference>
<evidence type="ECO:0000313" key="3">
    <source>
        <dbReference type="Ensembl" id="ENSPSMP00000022716.1"/>
    </source>
</evidence>
<keyword evidence="4" id="KW-1185">Reference proteome</keyword>
<dbReference type="Proteomes" id="UP000694414">
    <property type="component" value="Unplaced"/>
</dbReference>
<dbReference type="PANTHER" id="PTHR14572">
    <property type="entry name" value="PANCREATIC PROGENITOR CELL DIFFERENTIATION AND PROLIFERATION FACTOR"/>
    <property type="match status" value="1"/>
</dbReference>
<evidence type="ECO:0000256" key="2">
    <source>
        <dbReference type="SAM" id="MobiDB-lite"/>
    </source>
</evidence>
<proteinExistence type="inferred from homology"/>
<accession>A0A8C8ZZK7</accession>
<protein>
    <submittedName>
        <fullName evidence="3">Uncharacterized protein</fullName>
    </submittedName>
</protein>